<feature type="region of interest" description="Disordered" evidence="1">
    <location>
        <begin position="1"/>
        <end position="52"/>
    </location>
</feature>
<dbReference type="Proteomes" id="UP000193218">
    <property type="component" value="Unassembled WGS sequence"/>
</dbReference>
<dbReference type="RefSeq" id="XP_021871930.1">
    <property type="nucleotide sequence ID" value="XM_022018152.1"/>
</dbReference>
<sequence>MSRSTAPVITSPLEAWPARPFPRASPLSSKVSSTSSLQTTTEDYSVGSSTTAWTLRDPSSVSVVSSTMTFGESSTAAVQAAAKDLSSSNSDHAPINQANVNDQIPDLAATSRLAKLVQTPPPRLRVVKGSRDTDEDDHSQSRQGEGSSNGYSPGHGSARGGGGCSSSTRAYAPPRKPLTPGQLGRIAQSFGIVIPSLPHPSPTSLSLSPLQAITRSPNAMTHQTMRGTPWLITVIPPFSILLPLPLGSSGDSVDAPSSAVVLGTPPESSKLKERRRKWKRGRLLPLQPTMGSMLLSIAREYGLPSTQGVNLYLVYQPPPTHLTTAAPLPTHSHSASISSTGSFGSSFEEATGPQISAQTWSTLFASYLVSSASSSRASTPANTPLKSSGPLGRDIAFPPSPLSLVEHPIPSAAVASESTGIRPDKLSPTSLASSPDTNGVDPLPPTPFSLNQHQSPHLAPQVNPIVGTIEFDVDIDSATWYQDWRKSARTRPSHSRKISSVSDSGLGHVSAPLLSPGPASSGGIRQLKLVRKVNDSRGMARFLRDVESNRPPYLGMDKPRSMSLSAASGAAARDARVDPLPLEHAIIISGSDRTDVSGLLGPATNESSRVDDLSSSDPPMEVVDDLLASPIALDKTQLELQRVREVVQEVIMDKRGSGLVMSDELDKLEQLMRTLSPREIRVTSPRMLTPRMAAKIAAAKIQAEGLTKLTLSPNPNGQAHSSLLPSPLASTFTAPSKATPESLPRVPKSSTDSTNATSASGSRRVAWPAVPHSESPESSRITEYFQAKAAPQSGDDTPSPRSAETLQRAQQSSHAALTTTTAEVESRYAEWRPRRPQRPTSPGLEQTHRRTPSYTLPQTHVDQLRQVSNPLPGTSTQPSTSPAKPPPHILRNRTSSTELGLATGGLAGIGESPRSPPPVPRDKGRRGSNAFKGLKNQISARNLNIQWGPKQPSTPSPEMNSQHSSPALPAESGSRQTETLGLFSRSGPSLDHQTTSSFASLNGAAAPAGAPAPPSKDSLPRKVYTGGDLSPPIQMGDWDLADVPSPPTHTFSSNNVVVFPSALKANHVPHTQSPLQSREPNSHSVGISSQKGPQGVASKWLGSVNGFTFGKKASVSALREQAGFGPGSNGPAGRSVSDGHARNLSTGRGRIPHPNGSGSQGRRNPSIDSASIGSPIVSTFRQVEGTSPHLMSAGGVTHPRGPSSSPSNGIVLDSPPFTAFSFQSQGSGMSTELPYRSPAKTTASSSSPMNSTHKTLPESPGIKRKPVPSEVGVGVMQGMTTSDSFASSRSFVLEDPPKRRLR</sequence>
<feature type="compositionally biased region" description="Low complexity" evidence="1">
    <location>
        <begin position="749"/>
        <end position="762"/>
    </location>
</feature>
<reference evidence="2 3" key="1">
    <citation type="submission" date="2017-03" db="EMBL/GenBank/DDBJ databases">
        <title>Widespread Adenine N6-methylation of Active Genes in Fungi.</title>
        <authorList>
            <consortium name="DOE Joint Genome Institute"/>
            <person name="Mondo S.J."/>
            <person name="Dannebaum R.O."/>
            <person name="Kuo R.C."/>
            <person name="Louie K.B."/>
            <person name="Bewick A.J."/>
            <person name="Labutti K."/>
            <person name="Haridas S."/>
            <person name="Kuo A."/>
            <person name="Salamov A."/>
            <person name="Ahrendt S.R."/>
            <person name="Lau R."/>
            <person name="Bowen B.P."/>
            <person name="Lipzen A."/>
            <person name="Sullivan W."/>
            <person name="Andreopoulos W.B."/>
            <person name="Clum A."/>
            <person name="Lindquist E."/>
            <person name="Daum C."/>
            <person name="Northen T.R."/>
            <person name="Ramamoorthy G."/>
            <person name="Schmitz R.J."/>
            <person name="Gryganskyi A."/>
            <person name="Culley D."/>
            <person name="Magnuson J."/>
            <person name="James T.Y."/>
            <person name="O'Malley M.A."/>
            <person name="Stajich J.E."/>
            <person name="Spatafora J.W."/>
            <person name="Visel A."/>
            <person name="Grigoriev I.V."/>
        </authorList>
    </citation>
    <scope>NUCLEOTIDE SEQUENCE [LARGE SCALE GENOMIC DNA]</scope>
    <source>
        <strain evidence="2 3">NRRL Y-17943</strain>
    </source>
</reference>
<feature type="compositionally biased region" description="Polar residues" evidence="1">
    <location>
        <begin position="1156"/>
        <end position="1172"/>
    </location>
</feature>
<feature type="compositionally biased region" description="Basic residues" evidence="1">
    <location>
        <begin position="487"/>
        <end position="497"/>
    </location>
</feature>
<evidence type="ECO:0000313" key="2">
    <source>
        <dbReference type="EMBL" id="ORX37943.1"/>
    </source>
</evidence>
<feature type="compositionally biased region" description="Polar residues" evidence="1">
    <location>
        <begin position="1278"/>
        <end position="1290"/>
    </location>
</feature>
<feature type="compositionally biased region" description="Polar residues" evidence="1">
    <location>
        <begin position="709"/>
        <end position="720"/>
    </location>
</feature>
<feature type="compositionally biased region" description="Low complexity" evidence="1">
    <location>
        <begin position="25"/>
        <end position="41"/>
    </location>
</feature>
<feature type="region of interest" description="Disordered" evidence="1">
    <location>
        <begin position="709"/>
        <end position="930"/>
    </location>
</feature>
<feature type="region of interest" description="Disordered" evidence="1">
    <location>
        <begin position="1121"/>
        <end position="1172"/>
    </location>
</feature>
<evidence type="ECO:0000256" key="1">
    <source>
        <dbReference type="SAM" id="MobiDB-lite"/>
    </source>
</evidence>
<evidence type="ECO:0000313" key="3">
    <source>
        <dbReference type="Proteomes" id="UP000193218"/>
    </source>
</evidence>
<feature type="compositionally biased region" description="Polar residues" evidence="1">
    <location>
        <begin position="794"/>
        <end position="823"/>
    </location>
</feature>
<feature type="region of interest" description="Disordered" evidence="1">
    <location>
        <begin position="415"/>
        <end position="459"/>
    </location>
</feature>
<feature type="compositionally biased region" description="Basic and acidic residues" evidence="1">
    <location>
        <begin position="824"/>
        <end position="833"/>
    </location>
</feature>
<gene>
    <name evidence="2" type="ORF">BD324DRAFT_650484</name>
</gene>
<keyword evidence="3" id="KW-1185">Reference proteome</keyword>
<dbReference type="STRING" id="4999.A0A1Y1UIQ5"/>
<accession>A0A1Y1UIQ5</accession>
<dbReference type="OrthoDB" id="2526154at2759"/>
<feature type="region of interest" description="Disordered" evidence="1">
    <location>
        <begin position="374"/>
        <end position="393"/>
    </location>
</feature>
<feature type="compositionally biased region" description="Polar residues" evidence="1">
    <location>
        <begin position="946"/>
        <end position="965"/>
    </location>
</feature>
<feature type="region of interest" description="Disordered" evidence="1">
    <location>
        <begin position="1225"/>
        <end position="1302"/>
    </location>
</feature>
<name>A0A1Y1UIQ5_9TREE</name>
<feature type="compositionally biased region" description="Polar residues" evidence="1">
    <location>
        <begin position="852"/>
        <end position="882"/>
    </location>
</feature>
<dbReference type="GeneID" id="33559961"/>
<protein>
    <submittedName>
        <fullName evidence="2">Uncharacterized protein</fullName>
    </submittedName>
</protein>
<feature type="region of interest" description="Disordered" evidence="1">
    <location>
        <begin position="486"/>
        <end position="505"/>
    </location>
</feature>
<dbReference type="InParanoid" id="A0A1Y1UIQ5"/>
<feature type="region of interest" description="Disordered" evidence="1">
    <location>
        <begin position="1068"/>
        <end position="1095"/>
    </location>
</feature>
<feature type="compositionally biased region" description="Polar residues" evidence="1">
    <location>
        <begin position="427"/>
        <end position="437"/>
    </location>
</feature>
<feature type="compositionally biased region" description="Polar residues" evidence="1">
    <location>
        <begin position="42"/>
        <end position="52"/>
    </location>
</feature>
<feature type="compositionally biased region" description="Polar residues" evidence="1">
    <location>
        <begin position="991"/>
        <end position="1000"/>
    </location>
</feature>
<feature type="compositionally biased region" description="Low complexity" evidence="1">
    <location>
        <begin position="1237"/>
        <end position="1248"/>
    </location>
</feature>
<feature type="region of interest" description="Disordered" evidence="1">
    <location>
        <begin position="253"/>
        <end position="275"/>
    </location>
</feature>
<dbReference type="EMBL" id="NBSH01000005">
    <property type="protein sequence ID" value="ORX37943.1"/>
    <property type="molecule type" value="Genomic_DNA"/>
</dbReference>
<feature type="region of interest" description="Disordered" evidence="1">
    <location>
        <begin position="946"/>
        <end position="1030"/>
    </location>
</feature>
<organism evidence="2 3">
    <name type="scientific">Kockovaella imperatae</name>
    <dbReference type="NCBI Taxonomy" id="4999"/>
    <lineage>
        <taxon>Eukaryota</taxon>
        <taxon>Fungi</taxon>
        <taxon>Dikarya</taxon>
        <taxon>Basidiomycota</taxon>
        <taxon>Agaricomycotina</taxon>
        <taxon>Tremellomycetes</taxon>
        <taxon>Tremellales</taxon>
        <taxon>Cuniculitremaceae</taxon>
        <taxon>Kockovaella</taxon>
    </lineage>
</organism>
<feature type="region of interest" description="Disordered" evidence="1">
    <location>
        <begin position="113"/>
        <end position="182"/>
    </location>
</feature>
<feature type="compositionally biased region" description="Polar residues" evidence="1">
    <location>
        <begin position="1069"/>
        <end position="1092"/>
    </location>
</feature>
<comment type="caution">
    <text evidence="2">The sequence shown here is derived from an EMBL/GenBank/DDBJ whole genome shotgun (WGS) entry which is preliminary data.</text>
</comment>
<proteinExistence type="predicted"/>
<feature type="region of interest" description="Disordered" evidence="1">
    <location>
        <begin position="1187"/>
        <end position="1208"/>
    </location>
</feature>